<protein>
    <submittedName>
        <fullName evidence="2">Uncharacterized protein</fullName>
    </submittedName>
</protein>
<dbReference type="EMBL" id="CAJNNW010032104">
    <property type="protein sequence ID" value="CAE8711072.1"/>
    <property type="molecule type" value="Genomic_DNA"/>
</dbReference>
<accession>A0A813KS07</accession>
<name>A0A813KS07_POLGL</name>
<dbReference type="Proteomes" id="UP000626109">
    <property type="component" value="Unassembled WGS sequence"/>
</dbReference>
<comment type="caution">
    <text evidence="2">The sequence shown here is derived from an EMBL/GenBank/DDBJ whole genome shotgun (WGS) entry which is preliminary data.</text>
</comment>
<organism evidence="2 3">
    <name type="scientific">Polarella glacialis</name>
    <name type="common">Dinoflagellate</name>
    <dbReference type="NCBI Taxonomy" id="89957"/>
    <lineage>
        <taxon>Eukaryota</taxon>
        <taxon>Sar</taxon>
        <taxon>Alveolata</taxon>
        <taxon>Dinophyceae</taxon>
        <taxon>Suessiales</taxon>
        <taxon>Suessiaceae</taxon>
        <taxon>Polarella</taxon>
    </lineage>
</organism>
<sequence>MSISVASGPFGFPGSFTPPPAHDWNTQVKAPCDLPWARPPASPWGSSSPSRPPRRILLTSSGLTKPLFGQALQSLLQSRCGPGASPKVLYISDAIIGNGCDAGKAYQAVVSKLAELGVTRVARAELRQTTPE</sequence>
<feature type="region of interest" description="Disordered" evidence="1">
    <location>
        <begin position="16"/>
        <end position="56"/>
    </location>
</feature>
<dbReference type="AlphaFoldDB" id="A0A813KS07"/>
<reference evidence="2" key="1">
    <citation type="submission" date="2021-02" db="EMBL/GenBank/DDBJ databases">
        <authorList>
            <person name="Dougan E. K."/>
            <person name="Rhodes N."/>
            <person name="Thang M."/>
            <person name="Chan C."/>
        </authorList>
    </citation>
    <scope>NUCLEOTIDE SEQUENCE</scope>
</reference>
<feature type="non-terminal residue" evidence="2">
    <location>
        <position position="132"/>
    </location>
</feature>
<gene>
    <name evidence="2" type="ORF">PGLA2088_LOCUS36294</name>
</gene>
<proteinExistence type="predicted"/>
<evidence type="ECO:0000313" key="3">
    <source>
        <dbReference type="Proteomes" id="UP000626109"/>
    </source>
</evidence>
<evidence type="ECO:0000313" key="2">
    <source>
        <dbReference type="EMBL" id="CAE8711072.1"/>
    </source>
</evidence>
<evidence type="ECO:0000256" key="1">
    <source>
        <dbReference type="SAM" id="MobiDB-lite"/>
    </source>
</evidence>